<proteinExistence type="predicted"/>
<keyword evidence="2" id="KW-1185">Reference proteome</keyword>
<feature type="non-terminal residue" evidence="1">
    <location>
        <position position="1"/>
    </location>
</feature>
<gene>
    <name evidence="1" type="ORF">AGLY_004544</name>
</gene>
<comment type="caution">
    <text evidence="1">The sequence shown here is derived from an EMBL/GenBank/DDBJ whole genome shotgun (WGS) entry which is preliminary data.</text>
</comment>
<sequence>VLTCKEVLDSSASAKFLTPLQVIWVLCNPKRTKFLLFFNGISIALAVESSKHLTNILNTLDSSYYSRQLKLLEENFDSQCFHKHHFHLNNFHPILCSLLPILLNILTENKFTFKIHYFSNYNYYLPFLICFNIYSFKLNSFKYFFKALPVDIEYNGLVLCLSHDSLYLAVNTLRLMYVFLELERKHEGPTGTFDRESVSKLLGNDLDFHSVITVVGQSVGFMVLCNKSRSRSSSAYFRLI</sequence>
<dbReference type="EMBL" id="VYZN01000013">
    <property type="protein sequence ID" value="KAE9541299.1"/>
    <property type="molecule type" value="Genomic_DNA"/>
</dbReference>
<reference evidence="1 2" key="1">
    <citation type="submission" date="2019-08" db="EMBL/GenBank/DDBJ databases">
        <title>The genome of the soybean aphid Biotype 1, its phylome, world population structure and adaptation to the North American continent.</title>
        <authorList>
            <person name="Giordano R."/>
            <person name="Donthu R.K."/>
            <person name="Hernandez A.G."/>
            <person name="Wright C.L."/>
            <person name="Zimin A.V."/>
        </authorList>
    </citation>
    <scope>NUCLEOTIDE SEQUENCE [LARGE SCALE GENOMIC DNA]</scope>
    <source>
        <tissue evidence="1">Whole aphids</tissue>
    </source>
</reference>
<evidence type="ECO:0000313" key="1">
    <source>
        <dbReference type="EMBL" id="KAE9541299.1"/>
    </source>
</evidence>
<organism evidence="1 2">
    <name type="scientific">Aphis glycines</name>
    <name type="common">Soybean aphid</name>
    <dbReference type="NCBI Taxonomy" id="307491"/>
    <lineage>
        <taxon>Eukaryota</taxon>
        <taxon>Metazoa</taxon>
        <taxon>Ecdysozoa</taxon>
        <taxon>Arthropoda</taxon>
        <taxon>Hexapoda</taxon>
        <taxon>Insecta</taxon>
        <taxon>Pterygota</taxon>
        <taxon>Neoptera</taxon>
        <taxon>Paraneoptera</taxon>
        <taxon>Hemiptera</taxon>
        <taxon>Sternorrhyncha</taxon>
        <taxon>Aphidomorpha</taxon>
        <taxon>Aphidoidea</taxon>
        <taxon>Aphididae</taxon>
        <taxon>Aphidini</taxon>
        <taxon>Aphis</taxon>
        <taxon>Aphis</taxon>
    </lineage>
</organism>
<name>A0A6G0TYD1_APHGL</name>
<dbReference type="Proteomes" id="UP000475862">
    <property type="component" value="Unassembled WGS sequence"/>
</dbReference>
<protein>
    <submittedName>
        <fullName evidence="1">Uncharacterized protein</fullName>
    </submittedName>
</protein>
<accession>A0A6G0TYD1</accession>
<dbReference type="AlphaFoldDB" id="A0A6G0TYD1"/>
<evidence type="ECO:0000313" key="2">
    <source>
        <dbReference type="Proteomes" id="UP000475862"/>
    </source>
</evidence>